<dbReference type="AlphaFoldDB" id="A0A4R3RGF6"/>
<proteinExistence type="predicted"/>
<accession>A0A4R3RGF6</accession>
<dbReference type="PROSITE" id="PS51257">
    <property type="entry name" value="PROKAR_LIPOPROTEIN"/>
    <property type="match status" value="1"/>
</dbReference>
<name>A0A4R3RGF6_9HYPH</name>
<evidence type="ECO:0008006" key="4">
    <source>
        <dbReference type="Google" id="ProtNLM"/>
    </source>
</evidence>
<feature type="signal peptide" evidence="1">
    <location>
        <begin position="1"/>
        <end position="20"/>
    </location>
</feature>
<evidence type="ECO:0000256" key="1">
    <source>
        <dbReference type="SAM" id="SignalP"/>
    </source>
</evidence>
<dbReference type="RefSeq" id="WP_132552858.1">
    <property type="nucleotide sequence ID" value="NZ_SMBK01000013.1"/>
</dbReference>
<dbReference type="EMBL" id="SMBK01000013">
    <property type="protein sequence ID" value="TCU34091.1"/>
    <property type="molecule type" value="Genomic_DNA"/>
</dbReference>
<protein>
    <recommendedName>
        <fullName evidence="4">Lipoprotein</fullName>
    </recommendedName>
</protein>
<reference evidence="2 3" key="1">
    <citation type="submission" date="2019-03" db="EMBL/GenBank/DDBJ databases">
        <title>Genomic Encyclopedia of Type Strains, Phase IV (KMG-V): Genome sequencing to study the core and pangenomes of soil and plant-associated prokaryotes.</title>
        <authorList>
            <person name="Whitman W."/>
        </authorList>
    </citation>
    <scope>NUCLEOTIDE SEQUENCE [LARGE SCALE GENOMIC DNA]</scope>
    <source>
        <strain evidence="2 3">IE4868</strain>
    </source>
</reference>
<sequence>MKKISLILTMSLMASLAACATPPDRIKPSASDGQPCSPADMKRLNQLSEQQGKMARNDALGVFIIGLPVGSMGQKDHKQEIAKLKGRCGG</sequence>
<organism evidence="2 3">
    <name type="scientific">Rhizobium azibense</name>
    <dbReference type="NCBI Taxonomy" id="1136135"/>
    <lineage>
        <taxon>Bacteria</taxon>
        <taxon>Pseudomonadati</taxon>
        <taxon>Pseudomonadota</taxon>
        <taxon>Alphaproteobacteria</taxon>
        <taxon>Hyphomicrobiales</taxon>
        <taxon>Rhizobiaceae</taxon>
        <taxon>Rhizobium/Agrobacterium group</taxon>
        <taxon>Rhizobium</taxon>
    </lineage>
</organism>
<evidence type="ECO:0000313" key="2">
    <source>
        <dbReference type="EMBL" id="TCU34091.1"/>
    </source>
</evidence>
<evidence type="ECO:0000313" key="3">
    <source>
        <dbReference type="Proteomes" id="UP000295507"/>
    </source>
</evidence>
<gene>
    <name evidence="2" type="ORF">EV129_11374</name>
</gene>
<feature type="chain" id="PRO_5020365818" description="Lipoprotein" evidence="1">
    <location>
        <begin position="21"/>
        <end position="90"/>
    </location>
</feature>
<comment type="caution">
    <text evidence="2">The sequence shown here is derived from an EMBL/GenBank/DDBJ whole genome shotgun (WGS) entry which is preliminary data.</text>
</comment>
<dbReference type="Proteomes" id="UP000295507">
    <property type="component" value="Unassembled WGS sequence"/>
</dbReference>
<keyword evidence="1" id="KW-0732">Signal</keyword>